<reference evidence="2" key="1">
    <citation type="submission" date="2022-09" db="EMBL/GenBank/DDBJ databases">
        <title>Tahibacter sp. nov., isolated from a fresh water.</title>
        <authorList>
            <person name="Baek J.H."/>
            <person name="Lee J.K."/>
            <person name="Kim J.M."/>
            <person name="Jeon C.O."/>
        </authorList>
    </citation>
    <scope>NUCLEOTIDE SEQUENCE</scope>
    <source>
        <strain evidence="2">W38</strain>
    </source>
</reference>
<dbReference type="Proteomes" id="UP001064632">
    <property type="component" value="Chromosome"/>
</dbReference>
<organism evidence="2 3">
    <name type="scientific">Tahibacter amnicola</name>
    <dbReference type="NCBI Taxonomy" id="2976241"/>
    <lineage>
        <taxon>Bacteria</taxon>
        <taxon>Pseudomonadati</taxon>
        <taxon>Pseudomonadota</taxon>
        <taxon>Gammaproteobacteria</taxon>
        <taxon>Lysobacterales</taxon>
        <taxon>Rhodanobacteraceae</taxon>
        <taxon>Tahibacter</taxon>
    </lineage>
</organism>
<protein>
    <submittedName>
        <fullName evidence="2">Uncharacterized protein</fullName>
    </submittedName>
</protein>
<sequence length="133" mass="14121">MKRIEYGALRRWIPGALAMLASSVAMADGSSVSGITISPGARVALPDCYAAQYNPNGFVDVAGTTNGSVTFRVRYGVNVEPKSNLDEYVYTRGGGFHQQYVSGLNYPGPGYYKAIAVNTGTQNAVVSLSISCR</sequence>
<dbReference type="EMBL" id="CP104694">
    <property type="protein sequence ID" value="UXI67523.1"/>
    <property type="molecule type" value="Genomic_DNA"/>
</dbReference>
<feature type="chain" id="PRO_5047430028" evidence="1">
    <location>
        <begin position="28"/>
        <end position="133"/>
    </location>
</feature>
<proteinExistence type="predicted"/>
<accession>A0ABY6BBU7</accession>
<evidence type="ECO:0000313" key="2">
    <source>
        <dbReference type="EMBL" id="UXI67523.1"/>
    </source>
</evidence>
<gene>
    <name evidence="2" type="ORF">N4264_22740</name>
</gene>
<dbReference type="RefSeq" id="WP_261694493.1">
    <property type="nucleotide sequence ID" value="NZ_CP104694.1"/>
</dbReference>
<evidence type="ECO:0000313" key="3">
    <source>
        <dbReference type="Proteomes" id="UP001064632"/>
    </source>
</evidence>
<name>A0ABY6BBU7_9GAMM</name>
<feature type="signal peptide" evidence="1">
    <location>
        <begin position="1"/>
        <end position="27"/>
    </location>
</feature>
<keyword evidence="3" id="KW-1185">Reference proteome</keyword>
<keyword evidence="1" id="KW-0732">Signal</keyword>
<evidence type="ECO:0000256" key="1">
    <source>
        <dbReference type="SAM" id="SignalP"/>
    </source>
</evidence>